<proteinExistence type="inferred from homology"/>
<sequence>MKLKVMMVFGTRPEAIKMAPLARAILANPDIDLHICSTGQHREMLAAVIAAFDLRIDEDLDVMTTNQTLNGLAQTLLGKLDASYAANTPDLVLVHGDTTTSFIASLAAFHRHIPIGHIEAGLRTGNLQSPWPEEANRRLTGVLADLHFPPTATARQNLLDEGVSPSAIVVTGNTVIDALLWMKDRLDQTDWTPTDPAILTKIDLQKQMVLITGHRRESLGHGFEQICLALSDLATRYRDIQFVYPVHLNPRVHDVVHTMLGHCANIALIPPQDYRHFVWLMSRAYLILTDSGGIQEEAPALGKPLLVLRDVTERPSGDPADRAMLVGTDRAKIVAQTSKLIDDPAYYARYNQPHSPFGDGHACERIVAHLGQWMQQRVLGKCA</sequence>
<dbReference type="EC" id="5.1.3.14" evidence="4"/>
<evidence type="ECO:0000256" key="3">
    <source>
        <dbReference type="ARBA" id="ARBA00038209"/>
    </source>
</evidence>
<dbReference type="PANTHER" id="PTHR43174:SF2">
    <property type="entry name" value="UDP-N-ACETYLGLUCOSAMINE 2-EPIMERASE"/>
    <property type="match status" value="1"/>
</dbReference>
<feature type="domain" description="UDP-N-acetylglucosamine 2-epimerase" evidence="6">
    <location>
        <begin position="24"/>
        <end position="370"/>
    </location>
</feature>
<reference evidence="7 8" key="1">
    <citation type="submission" date="2014-03" db="EMBL/GenBank/DDBJ databases">
        <title>The draft genome sequence of Thalassospira mesophila JCM 18969.</title>
        <authorList>
            <person name="Lai Q."/>
            <person name="Shao Z."/>
        </authorList>
    </citation>
    <scope>NUCLEOTIDE SEQUENCE [LARGE SCALE GENOMIC DNA]</scope>
    <source>
        <strain evidence="7 8">JCM 18969</strain>
    </source>
</reference>
<evidence type="ECO:0000313" key="7">
    <source>
        <dbReference type="EMBL" id="OSQ36406.1"/>
    </source>
</evidence>
<evidence type="ECO:0000256" key="2">
    <source>
        <dbReference type="ARBA" id="ARBA00036080"/>
    </source>
</evidence>
<dbReference type="NCBIfam" id="TIGR00236">
    <property type="entry name" value="wecB"/>
    <property type="match status" value="1"/>
</dbReference>
<name>A0A1Y2KY45_9PROT</name>
<evidence type="ECO:0000313" key="8">
    <source>
        <dbReference type="Proteomes" id="UP000193391"/>
    </source>
</evidence>
<dbReference type="STRING" id="1293891.TMES_18090"/>
<protein>
    <recommendedName>
        <fullName evidence="4">UDP-N-acetylglucosamine 2-epimerase (non-hydrolyzing)</fullName>
        <ecNumber evidence="4">5.1.3.14</ecNumber>
    </recommendedName>
</protein>
<dbReference type="InterPro" id="IPR029767">
    <property type="entry name" value="WecB-like"/>
</dbReference>
<keyword evidence="8" id="KW-1185">Reference proteome</keyword>
<evidence type="ECO:0000256" key="1">
    <source>
        <dbReference type="ARBA" id="ARBA00023235"/>
    </source>
</evidence>
<gene>
    <name evidence="7" type="ORF">TMES_18090</name>
</gene>
<comment type="catalytic activity">
    <reaction evidence="2">
        <text>UDP-N-acetyl-alpha-D-glucosamine = UDP-N-acetyl-alpha-D-mannosamine</text>
        <dbReference type="Rhea" id="RHEA:17213"/>
        <dbReference type="ChEBI" id="CHEBI:57705"/>
        <dbReference type="ChEBI" id="CHEBI:68623"/>
        <dbReference type="EC" id="5.1.3.14"/>
    </reaction>
</comment>
<comment type="similarity">
    <text evidence="3 5">Belongs to the UDP-N-acetylglucosamine 2-epimerase family.</text>
</comment>
<dbReference type="RefSeq" id="WP_085585181.1">
    <property type="nucleotide sequence ID" value="NZ_JFKA01000011.1"/>
</dbReference>
<dbReference type="Gene3D" id="3.40.50.2000">
    <property type="entry name" value="Glycogen Phosphorylase B"/>
    <property type="match status" value="2"/>
</dbReference>
<dbReference type="EMBL" id="JFKA01000011">
    <property type="protein sequence ID" value="OSQ36406.1"/>
    <property type="molecule type" value="Genomic_DNA"/>
</dbReference>
<dbReference type="AlphaFoldDB" id="A0A1Y2KY45"/>
<dbReference type="OrthoDB" id="9803238at2"/>
<evidence type="ECO:0000256" key="5">
    <source>
        <dbReference type="RuleBase" id="RU003513"/>
    </source>
</evidence>
<keyword evidence="1 5" id="KW-0413">Isomerase</keyword>
<organism evidence="7 8">
    <name type="scientific">Thalassospira mesophila</name>
    <dbReference type="NCBI Taxonomy" id="1293891"/>
    <lineage>
        <taxon>Bacteria</taxon>
        <taxon>Pseudomonadati</taxon>
        <taxon>Pseudomonadota</taxon>
        <taxon>Alphaproteobacteria</taxon>
        <taxon>Rhodospirillales</taxon>
        <taxon>Thalassospiraceae</taxon>
        <taxon>Thalassospira</taxon>
    </lineage>
</organism>
<dbReference type="PANTHER" id="PTHR43174">
    <property type="entry name" value="UDP-N-ACETYLGLUCOSAMINE 2-EPIMERASE"/>
    <property type="match status" value="1"/>
</dbReference>
<accession>A0A1Y2KY45</accession>
<dbReference type="SUPFAM" id="SSF53756">
    <property type="entry name" value="UDP-Glycosyltransferase/glycogen phosphorylase"/>
    <property type="match status" value="1"/>
</dbReference>
<evidence type="ECO:0000256" key="4">
    <source>
        <dbReference type="ARBA" id="ARBA00038858"/>
    </source>
</evidence>
<comment type="caution">
    <text evidence="7">The sequence shown here is derived from an EMBL/GenBank/DDBJ whole genome shotgun (WGS) entry which is preliminary data.</text>
</comment>
<dbReference type="Proteomes" id="UP000193391">
    <property type="component" value="Unassembled WGS sequence"/>
</dbReference>
<dbReference type="CDD" id="cd03786">
    <property type="entry name" value="GTB_UDP-GlcNAc_2-Epimerase"/>
    <property type="match status" value="1"/>
</dbReference>
<evidence type="ECO:0000259" key="6">
    <source>
        <dbReference type="Pfam" id="PF02350"/>
    </source>
</evidence>
<dbReference type="GO" id="GO:0008761">
    <property type="term" value="F:UDP-N-acetylglucosamine 2-epimerase activity"/>
    <property type="evidence" value="ECO:0007669"/>
    <property type="project" value="UniProtKB-EC"/>
</dbReference>
<dbReference type="InterPro" id="IPR003331">
    <property type="entry name" value="UDP_GlcNAc_Epimerase_2_dom"/>
</dbReference>
<dbReference type="Pfam" id="PF02350">
    <property type="entry name" value="Epimerase_2"/>
    <property type="match status" value="1"/>
</dbReference>